<accession>A0A0J7NKY9</accession>
<dbReference type="EMBL" id="LBMM01003813">
    <property type="protein sequence ID" value="KMQ93105.1"/>
    <property type="molecule type" value="Genomic_DNA"/>
</dbReference>
<dbReference type="OrthoDB" id="7551919at2759"/>
<feature type="compositionally biased region" description="Low complexity" evidence="1">
    <location>
        <begin position="356"/>
        <end position="375"/>
    </location>
</feature>
<protein>
    <submittedName>
        <fullName evidence="2">Uncharacterized protein</fullName>
    </submittedName>
</protein>
<proteinExistence type="predicted"/>
<evidence type="ECO:0000313" key="3">
    <source>
        <dbReference type="Proteomes" id="UP000036403"/>
    </source>
</evidence>
<keyword evidence="3" id="KW-1185">Reference proteome</keyword>
<evidence type="ECO:0000313" key="2">
    <source>
        <dbReference type="EMBL" id="KMQ93105.1"/>
    </source>
</evidence>
<dbReference type="AlphaFoldDB" id="A0A0J7NKY9"/>
<comment type="caution">
    <text evidence="2">The sequence shown here is derived from an EMBL/GenBank/DDBJ whole genome shotgun (WGS) entry which is preliminary data.</text>
</comment>
<feature type="region of interest" description="Disordered" evidence="1">
    <location>
        <begin position="354"/>
        <end position="375"/>
    </location>
</feature>
<name>A0A0J7NKY9_LASNI</name>
<reference evidence="2 3" key="1">
    <citation type="submission" date="2015-04" db="EMBL/GenBank/DDBJ databases">
        <title>Lasius niger genome sequencing.</title>
        <authorList>
            <person name="Konorov E.A."/>
            <person name="Nikitin M.A."/>
            <person name="Kirill M.V."/>
            <person name="Chang P."/>
        </authorList>
    </citation>
    <scope>NUCLEOTIDE SEQUENCE [LARGE SCALE GENOMIC DNA]</scope>
    <source>
        <tissue evidence="2">Whole</tissue>
    </source>
</reference>
<dbReference type="PaxDb" id="67767-A0A0J7NKY9"/>
<evidence type="ECO:0000256" key="1">
    <source>
        <dbReference type="SAM" id="MobiDB-lite"/>
    </source>
</evidence>
<gene>
    <name evidence="2" type="ORF">RF55_6822</name>
</gene>
<sequence>MNCTVPTIKSVLEELMVEEEVIKILIEEDVTIEDLETLKKVELDELIKKYGQRRRFGRILVQWMLTRGLSIDPELLMAFGNVQSTQVICEQKNQFSLVKSSDEISLSAYSDELSSTSFTSNSSTSLLTTDFPIPLSQHSLTSEENGTENEKLRIPFEVNVEDCPDEHTAQLEADLEKVIPKLDDKILDLINVEAVEATPFEELEKNVQQLRTQPVISEEDTEDSQSKNPLFILLQKNGLRCRELVNHSQRNDLVPECRDINLIARITAKHLLNLAIPPKRKILSSTLTRWAQYFKCLFPKTPTSCFYDFKYEPSQRRDSTVIQKKRAEGALQVQLFQERRKLIKEDRTVLLRRPSASESIGSDGSSSSSNVPHKSSSQVFITSTWRSAGLQEEGVRSEISTTDNDPELQHHLHFLCNQLHNKLTLQLAASWEATFNYRRKLLVNQSGTVWDYLNDFPFLKIDDIGKAFICKDFDQLYPNTDPIINSGELKNGKLAAILDDRRLAIIKTAKVIIQGGSQRKHKDVATSFLELAERDSDVQVRVTGVLLLLPFIFSHTFVERTWKPTRLDVVDSFIARVCSETDVKEYIEHHAIISDTGEAVNALTHPETCNVSTNTSKPKMRIGNEEIFENDEINFEEAATLHNDNQTAKSILVRDLAVIVSSLLSDLVVPRKTAQFLIKSLSVFLTTSLTLALQKWHDNNTREDGIIDIDNILNIIRDSVSNFSSEYRRNQYYKTIGTLIFPQEYPIALENVEFSRGLRRRVTAIEKYVDDCMHSSSIVNIIRSSTWLQIKQSENANEKIYPLFIYYDEFETGNPLSSHAGIHKLGAVYTSIACLPPNLASQIKYIFLFALFHYSDRLTENRNQAAFQPVINELNYLSRVGISLDIPEFKGIIKFKLGAILGDNLGLHSVLGFVESFNAKYPCRICRANKKQVKQMCSEDISLLRNEENYVADVNSKNPNETGVRYKAIWYALDDFNLFKQVAVDIMHDILEGVAKYTMILVINSLLSKKYFTLKELNDRAEAFDYGPDTNNKPPLLSSENVFKIKWKMSSIETLNYIKYFSCLISHKVPDDDEHWHLYILLRRVFDFAMTDSVDTTICDRLRWTVKEFNDLYLQLSSTPLKPKFHHLIHYAGIMETLGPLCNLWCMRYESKHRVSKVAARSSANRINISFP</sequence>
<organism evidence="2 3">
    <name type="scientific">Lasius niger</name>
    <name type="common">Black garden ant</name>
    <dbReference type="NCBI Taxonomy" id="67767"/>
    <lineage>
        <taxon>Eukaryota</taxon>
        <taxon>Metazoa</taxon>
        <taxon>Ecdysozoa</taxon>
        <taxon>Arthropoda</taxon>
        <taxon>Hexapoda</taxon>
        <taxon>Insecta</taxon>
        <taxon>Pterygota</taxon>
        <taxon>Neoptera</taxon>
        <taxon>Endopterygota</taxon>
        <taxon>Hymenoptera</taxon>
        <taxon>Apocrita</taxon>
        <taxon>Aculeata</taxon>
        <taxon>Formicoidea</taxon>
        <taxon>Formicidae</taxon>
        <taxon>Formicinae</taxon>
        <taxon>Lasius</taxon>
        <taxon>Lasius</taxon>
    </lineage>
</organism>
<dbReference type="PANTHER" id="PTHR31912">
    <property type="entry name" value="IP13529P"/>
    <property type="match status" value="1"/>
</dbReference>
<dbReference type="Proteomes" id="UP000036403">
    <property type="component" value="Unassembled WGS sequence"/>
</dbReference>
<dbReference type="PANTHER" id="PTHR31912:SF36">
    <property type="entry name" value="C2H2-TYPE DOMAIN-CONTAINING PROTEIN"/>
    <property type="match status" value="1"/>
</dbReference>